<protein>
    <submittedName>
        <fullName evidence="1">Uncharacterized protein</fullName>
    </submittedName>
</protein>
<name>A0A934UYY5_9PROT</name>
<dbReference type="AlphaFoldDB" id="A0A934UYY5"/>
<evidence type="ECO:0000313" key="2">
    <source>
        <dbReference type="Proteomes" id="UP000778970"/>
    </source>
</evidence>
<organism evidence="1 2">
    <name type="scientific">Rhodovibrio salinarum</name>
    <dbReference type="NCBI Taxonomy" id="1087"/>
    <lineage>
        <taxon>Bacteria</taxon>
        <taxon>Pseudomonadati</taxon>
        <taxon>Pseudomonadota</taxon>
        <taxon>Alphaproteobacteria</taxon>
        <taxon>Rhodospirillales</taxon>
        <taxon>Rhodovibrionaceae</taxon>
        <taxon>Rhodovibrio</taxon>
    </lineage>
</organism>
<dbReference type="RefSeq" id="WP_027287646.1">
    <property type="nucleotide sequence ID" value="NZ_NRRE01000008.1"/>
</dbReference>
<dbReference type="InterPro" id="IPR045932">
    <property type="entry name" value="DUF6352"/>
</dbReference>
<dbReference type="EMBL" id="NRRE01000008">
    <property type="protein sequence ID" value="MBK1695954.1"/>
    <property type="molecule type" value="Genomic_DNA"/>
</dbReference>
<comment type="caution">
    <text evidence="1">The sequence shown here is derived from an EMBL/GenBank/DDBJ whole genome shotgun (WGS) entry which is preliminary data.</text>
</comment>
<keyword evidence="2" id="KW-1185">Reference proteome</keyword>
<evidence type="ECO:0000313" key="1">
    <source>
        <dbReference type="EMBL" id="MBK1695954.1"/>
    </source>
</evidence>
<accession>A0A934UYY5</accession>
<dbReference type="Proteomes" id="UP000778970">
    <property type="component" value="Unassembled WGS sequence"/>
</dbReference>
<dbReference type="Pfam" id="PF19879">
    <property type="entry name" value="DUF6352"/>
    <property type="match status" value="1"/>
</dbReference>
<proteinExistence type="predicted"/>
<gene>
    <name evidence="1" type="ORF">CKO21_01665</name>
</gene>
<sequence length="346" mass="38490">MTDSPQTDFWPDSGYDLLQVRDDGRLAVTDAYLRRFLQRPELAPVAESNAAERQLHAELLDRPRMAVPDSRLDALGDPDAVENYQVALAFRDRLVQSGTLEAAYLGLFLNPGAHGGVPVPPLFVDLLAQAIVRHLIAGTQDALRARAAELLFREQAVTINEGFIMTADHAVVERHAEGGGFGDLGRLVQQAQTPLRTVDLDVLDSETAHTYWARAHKHDTVLNLNFAGDGLDAFCRVLEAWVAHMLGVRVAIQPVQQITDARWVWHVGLDKEASRLLDDLWHGAEVGDARLARLLSLFRLEFQDPSVMIADIQGRPVYLALMMTEDKRLKLKPQNLLLNLPLAERA</sequence>
<reference evidence="1" key="2">
    <citation type="journal article" date="2020" name="Microorganisms">
        <title>Osmotic Adaptation and Compatible Solute Biosynthesis of Phototrophic Bacteria as Revealed from Genome Analyses.</title>
        <authorList>
            <person name="Imhoff J.F."/>
            <person name="Rahn T."/>
            <person name="Kunzel S."/>
            <person name="Keller A."/>
            <person name="Neulinger S.C."/>
        </authorList>
    </citation>
    <scope>NUCLEOTIDE SEQUENCE</scope>
    <source>
        <strain evidence="1">DSM 9154</strain>
    </source>
</reference>
<reference evidence="1" key="1">
    <citation type="submission" date="2017-08" db="EMBL/GenBank/DDBJ databases">
        <authorList>
            <person name="Imhoff J.F."/>
            <person name="Rahn T."/>
            <person name="Kuenzel S."/>
            <person name="Neulinger S.C."/>
        </authorList>
    </citation>
    <scope>NUCLEOTIDE SEQUENCE</scope>
    <source>
        <strain evidence="1">DSM 9154</strain>
    </source>
</reference>